<dbReference type="EMBL" id="CAUYUJ010000049">
    <property type="protein sequence ID" value="CAK0788417.1"/>
    <property type="molecule type" value="Genomic_DNA"/>
</dbReference>
<dbReference type="Proteomes" id="UP001189429">
    <property type="component" value="Unassembled WGS sequence"/>
</dbReference>
<comment type="caution">
    <text evidence="2">The sequence shown here is derived from an EMBL/GenBank/DDBJ whole genome shotgun (WGS) entry which is preliminary data.</text>
</comment>
<evidence type="ECO:0000256" key="1">
    <source>
        <dbReference type="SAM" id="MobiDB-lite"/>
    </source>
</evidence>
<keyword evidence="3" id="KW-1185">Reference proteome</keyword>
<feature type="region of interest" description="Disordered" evidence="1">
    <location>
        <begin position="202"/>
        <end position="228"/>
    </location>
</feature>
<accession>A0ABN9PAN7</accession>
<feature type="region of interest" description="Disordered" evidence="1">
    <location>
        <begin position="1"/>
        <end position="34"/>
    </location>
</feature>
<evidence type="ECO:0000313" key="2">
    <source>
        <dbReference type="EMBL" id="CAK0788417.1"/>
    </source>
</evidence>
<evidence type="ECO:0000313" key="3">
    <source>
        <dbReference type="Proteomes" id="UP001189429"/>
    </source>
</evidence>
<gene>
    <name evidence="2" type="ORF">PCOR1329_LOCUS314</name>
</gene>
<feature type="compositionally biased region" description="Basic and acidic residues" evidence="1">
    <location>
        <begin position="1"/>
        <end position="10"/>
    </location>
</feature>
<protein>
    <submittedName>
        <fullName evidence="2">Uncharacterized protein</fullName>
    </submittedName>
</protein>
<sequence length="975" mass="104555">MGGGSRESKAKAKGGKAKKRSAAQPARPGAHGYEKDVEGEAEYLWWPKLELSNTTQLWTPVGEECGKCACVRGTNALQASESVNVKAETTKQLESYNDAFEEGHFHDLVQFACDRNLRFPDQESLIKHIEEQMQYEVGFGGAGVLGAFVTEMPRGAQCKFSRGMKRSALRREVEGHADADGAKDRHAENVEVDGLAAGGDSAEQHLQDRQDFDAEEPSPSPPVGFMAGFTTSAAGAASTVGSEDIASVAQPPPKKKGRRSSAAGSPAANTVESGRALLEGAETAFQLSAIWNKTFRPRDFENMLTILSAKASKVAAVPGEPGEPQHIQELKDAPMKAVDNPSDILAILTKADVTTQANMLSTTSFNLMSLGIDGMVAALKVAKDLGGASFSVGALTGAGDLDELKATAQTNMISSSVGKSLKRMSEADYSNMMLQCDTLIGPVDVGSLDVQVPAVSESTGRLPQVLFGLDAMRLFGKIRGLDSSEASAGSSAKAAWDCIAKQDVGSEIGPLAFSVEESLKQFTSEIGGALTRMDNGAAVEQLCTSLVKAAEGEGNDIDLFSKYVDTLDDDEDKIGQKNVELLKLRDEFISTTCAAMSAVLSHYGNFSAYANVIMANNLSYSSPGESGILDKYEADPFQLVVQVATFLLCFDLGASDRAVIVEAQQRSQIMVDVADVQSRSNYKDSASVATMWSEIWIKEGALKCASKVKDTNAACFQSLSEELSSYSVQAPIDVIFTNIVGSPECRKVELKFLAAMKTLESRLPPSVASLVDSAKSYMPIRQCCEQISQGKSVGCIAANTHLRLHDGLHDVVKGKAEMKTWKDALIKEWQAGAAMIVSNLDATHVDAFLAKYGPDGENLWGLIVTWTFDEKRWLASSTPDALREAEFQKAESFVVNFTMSERIVEDLCATTLPASWASPGELEQLRDTKNKLPSLKDKRNQVAKLMGAAVLCNAIVTDVSKQSTLKYVTVANALA</sequence>
<name>A0ABN9PAN7_9DINO</name>
<organism evidence="2 3">
    <name type="scientific">Prorocentrum cordatum</name>
    <dbReference type="NCBI Taxonomy" id="2364126"/>
    <lineage>
        <taxon>Eukaryota</taxon>
        <taxon>Sar</taxon>
        <taxon>Alveolata</taxon>
        <taxon>Dinophyceae</taxon>
        <taxon>Prorocentrales</taxon>
        <taxon>Prorocentraceae</taxon>
        <taxon>Prorocentrum</taxon>
    </lineage>
</organism>
<feature type="region of interest" description="Disordered" evidence="1">
    <location>
        <begin position="241"/>
        <end position="268"/>
    </location>
</feature>
<proteinExistence type="predicted"/>
<reference evidence="2" key="1">
    <citation type="submission" date="2023-10" db="EMBL/GenBank/DDBJ databases">
        <authorList>
            <person name="Chen Y."/>
            <person name="Shah S."/>
            <person name="Dougan E. K."/>
            <person name="Thang M."/>
            <person name="Chan C."/>
        </authorList>
    </citation>
    <scope>NUCLEOTIDE SEQUENCE [LARGE SCALE GENOMIC DNA]</scope>
</reference>
<feature type="compositionally biased region" description="Basic and acidic residues" evidence="1">
    <location>
        <begin position="202"/>
        <end position="212"/>
    </location>
</feature>
<feature type="compositionally biased region" description="Basic residues" evidence="1">
    <location>
        <begin position="11"/>
        <end position="21"/>
    </location>
</feature>